<evidence type="ECO:0000313" key="4">
    <source>
        <dbReference type="Proteomes" id="UP000186817"/>
    </source>
</evidence>
<dbReference type="SUPFAM" id="SSF52540">
    <property type="entry name" value="P-loop containing nucleoside triphosphate hydrolases"/>
    <property type="match status" value="1"/>
</dbReference>
<sequence>MCPATAHMQQPLIFAAMTMVEGEAEEEEEAEDGDDADNHGDDDHAAADDVGSMMVTVMALLLTQYASLSMLLSENFGAVQLGRAEGTGNGNLTFEEWSEIDGDERYGYCNILRIRCLFGPSNFIVPPKGGALEEGQAMGCAGAKPGGQGQVGLNVQDAQSGAVRSTIEAKIVLLGDSGVGKSSLALRFCQGRFNPYHEVTIGAAFLQQIVRLRDGSQLKLHVWDTGGQERFRAMTHLYYRDAAGAAPALIGFRACRSGALWVSKSRMPTVSAMMQSARRTERAPEGGGRVGKTARFHPDAACGGLEAGAEEESDMDYSDVNDYWFDWVQLDKAEAKARSRSMPASRSRDGDRSLRTVAVATCNDGEAMSPQGQGSLALHQAPTPARARGARVRATPPRRSGGALRRGARAADPPSPEPAPGVDSGCSEAGSDSDSVQAADQFRLWLGQRIADVSPAILAVGRAVILHWAKFKFFERLWKFYKSNVTSRGLHPVRSPDSTTLWAQLTPLRHMQSTPQRSDTLVDVHEPQMPSVNLAPMESATMAVNIVVPNWCDRLAAAVALRVHCPRAGVGVSYEPDESVHLRGLDDAPEWCIWARQETYLLDELIGSADNIGCDRLILSNCCLNSSKNIVLHEPSPKRYTIVRDTEPDLTTPGRYILGNKGHFQGAFTETSRFEVNVDTAPGPSSQGLSFLWAVSPSMHRLSVPDRSHELHVAKDQRSLDTGRAWDYPLAKSEKRELLLQHIAAGERMAEDHAAEAERDAEIARAEQNRQRQSLESYKTARSRIRRKKARRRSSLTRGGVVGS</sequence>
<feature type="compositionally biased region" description="Basic and acidic residues" evidence="2">
    <location>
        <begin position="36"/>
        <end position="47"/>
    </location>
</feature>
<dbReference type="Pfam" id="PF08477">
    <property type="entry name" value="Roc"/>
    <property type="match status" value="1"/>
</dbReference>
<dbReference type="AlphaFoldDB" id="A0A1Q9EFV9"/>
<keyword evidence="1" id="KW-0547">Nucleotide-binding</keyword>
<gene>
    <name evidence="3" type="primary">RABF1</name>
    <name evidence="3" type="ORF">AK812_SmicGene10395</name>
</gene>
<dbReference type="OrthoDB" id="63533at2759"/>
<evidence type="ECO:0000313" key="3">
    <source>
        <dbReference type="EMBL" id="OLQ06313.1"/>
    </source>
</evidence>
<feature type="region of interest" description="Disordered" evidence="2">
    <location>
        <begin position="274"/>
        <end position="295"/>
    </location>
</feature>
<feature type="region of interest" description="Disordered" evidence="2">
    <location>
        <begin position="764"/>
        <end position="804"/>
    </location>
</feature>
<dbReference type="PANTHER" id="PTHR47978">
    <property type="match status" value="1"/>
</dbReference>
<feature type="region of interest" description="Disordered" evidence="2">
    <location>
        <begin position="22"/>
        <end position="47"/>
    </location>
</feature>
<dbReference type="InterPro" id="IPR027417">
    <property type="entry name" value="P-loop_NTPase"/>
</dbReference>
<proteinExistence type="predicted"/>
<dbReference type="PRINTS" id="PR00449">
    <property type="entry name" value="RASTRNSFRMNG"/>
</dbReference>
<organism evidence="3 4">
    <name type="scientific">Symbiodinium microadriaticum</name>
    <name type="common">Dinoflagellate</name>
    <name type="synonym">Zooxanthella microadriatica</name>
    <dbReference type="NCBI Taxonomy" id="2951"/>
    <lineage>
        <taxon>Eukaryota</taxon>
        <taxon>Sar</taxon>
        <taxon>Alveolata</taxon>
        <taxon>Dinophyceae</taxon>
        <taxon>Suessiales</taxon>
        <taxon>Symbiodiniaceae</taxon>
        <taxon>Symbiodinium</taxon>
    </lineage>
</organism>
<reference evidence="3 4" key="1">
    <citation type="submission" date="2016-02" db="EMBL/GenBank/DDBJ databases">
        <title>Genome analysis of coral dinoflagellate symbionts highlights evolutionary adaptations to a symbiotic lifestyle.</title>
        <authorList>
            <person name="Aranda M."/>
            <person name="Li Y."/>
            <person name="Liew Y.J."/>
            <person name="Baumgarten S."/>
            <person name="Simakov O."/>
            <person name="Wilson M."/>
            <person name="Piel J."/>
            <person name="Ashoor H."/>
            <person name="Bougouffa S."/>
            <person name="Bajic V.B."/>
            <person name="Ryu T."/>
            <person name="Ravasi T."/>
            <person name="Bayer T."/>
            <person name="Micklem G."/>
            <person name="Kim H."/>
            <person name="Bhak J."/>
            <person name="Lajeunesse T.C."/>
            <person name="Voolstra C.R."/>
        </authorList>
    </citation>
    <scope>NUCLEOTIDE SEQUENCE [LARGE SCALE GENOMIC DNA]</scope>
    <source>
        <strain evidence="3 4">CCMP2467</strain>
    </source>
</reference>
<protein>
    <submittedName>
        <fullName evidence="3">Ras-related protein RABF1</fullName>
    </submittedName>
</protein>
<feature type="compositionally biased region" description="Basic residues" evidence="2">
    <location>
        <begin position="781"/>
        <end position="795"/>
    </location>
</feature>
<name>A0A1Q9EFV9_SYMMI</name>
<dbReference type="SMART" id="SM00173">
    <property type="entry name" value="RAS"/>
    <property type="match status" value="1"/>
</dbReference>
<accession>A0A1Q9EFV9</accession>
<dbReference type="SMART" id="SM00175">
    <property type="entry name" value="RAB"/>
    <property type="match status" value="1"/>
</dbReference>
<evidence type="ECO:0000256" key="2">
    <source>
        <dbReference type="SAM" id="MobiDB-lite"/>
    </source>
</evidence>
<feature type="region of interest" description="Disordered" evidence="2">
    <location>
        <begin position="365"/>
        <end position="433"/>
    </location>
</feature>
<dbReference type="PROSITE" id="PS51419">
    <property type="entry name" value="RAB"/>
    <property type="match status" value="1"/>
</dbReference>
<comment type="caution">
    <text evidence="3">The sequence shown here is derived from an EMBL/GenBank/DDBJ whole genome shotgun (WGS) entry which is preliminary data.</text>
</comment>
<dbReference type="EMBL" id="LSRX01000163">
    <property type="protein sequence ID" value="OLQ06313.1"/>
    <property type="molecule type" value="Genomic_DNA"/>
</dbReference>
<dbReference type="Proteomes" id="UP000186817">
    <property type="component" value="Unassembled WGS sequence"/>
</dbReference>
<dbReference type="GO" id="GO:0000166">
    <property type="term" value="F:nucleotide binding"/>
    <property type="evidence" value="ECO:0007669"/>
    <property type="project" value="UniProtKB-KW"/>
</dbReference>
<evidence type="ECO:0000256" key="1">
    <source>
        <dbReference type="ARBA" id="ARBA00022741"/>
    </source>
</evidence>
<feature type="compositionally biased region" description="Acidic residues" evidence="2">
    <location>
        <begin position="22"/>
        <end position="35"/>
    </location>
</feature>
<dbReference type="Gene3D" id="3.40.50.300">
    <property type="entry name" value="P-loop containing nucleotide triphosphate hydrolases"/>
    <property type="match status" value="1"/>
</dbReference>
<keyword evidence="4" id="KW-1185">Reference proteome</keyword>